<name>A0A6J7EN71_9ZZZZ</name>
<accession>A0A6J7EN71</accession>
<evidence type="ECO:0000313" key="1">
    <source>
        <dbReference type="EMBL" id="CAB4881579.1"/>
    </source>
</evidence>
<dbReference type="EMBL" id="CAFBLM010000113">
    <property type="protein sequence ID" value="CAB4881579.1"/>
    <property type="molecule type" value="Genomic_DNA"/>
</dbReference>
<dbReference type="AlphaFoldDB" id="A0A6J7EN71"/>
<sequence>MYLTPDGLEPAKEFLLDLTAHWTTLHAMAQPRTDAQAGAVEARRVQLMTKAYKALDYHSPASDGLASVLGWPGANLMFDHVFGPDVIDQGLEGRRTYLDVEVSPGTFSAPRSH</sequence>
<protein>
    <submittedName>
        <fullName evidence="1">Unannotated protein</fullName>
    </submittedName>
</protein>
<proteinExistence type="predicted"/>
<gene>
    <name evidence="1" type="ORF">UFOPK3401_01490</name>
</gene>
<reference evidence="1" key="1">
    <citation type="submission" date="2020-05" db="EMBL/GenBank/DDBJ databases">
        <authorList>
            <person name="Chiriac C."/>
            <person name="Salcher M."/>
            <person name="Ghai R."/>
            <person name="Kavagutti S V."/>
        </authorList>
    </citation>
    <scope>NUCLEOTIDE SEQUENCE</scope>
</reference>
<organism evidence="1">
    <name type="scientific">freshwater metagenome</name>
    <dbReference type="NCBI Taxonomy" id="449393"/>
    <lineage>
        <taxon>unclassified sequences</taxon>
        <taxon>metagenomes</taxon>
        <taxon>ecological metagenomes</taxon>
    </lineage>
</organism>